<organism evidence="2 3">
    <name type="scientific">Limosa lapponica baueri</name>
    <dbReference type="NCBI Taxonomy" id="1758121"/>
    <lineage>
        <taxon>Eukaryota</taxon>
        <taxon>Metazoa</taxon>
        <taxon>Chordata</taxon>
        <taxon>Craniata</taxon>
        <taxon>Vertebrata</taxon>
        <taxon>Euteleostomi</taxon>
        <taxon>Archelosauria</taxon>
        <taxon>Archosauria</taxon>
        <taxon>Dinosauria</taxon>
        <taxon>Saurischia</taxon>
        <taxon>Theropoda</taxon>
        <taxon>Coelurosauria</taxon>
        <taxon>Aves</taxon>
        <taxon>Neognathae</taxon>
        <taxon>Neoaves</taxon>
        <taxon>Charadriiformes</taxon>
        <taxon>Scolopacidae</taxon>
        <taxon>Limosa</taxon>
    </lineage>
</organism>
<dbReference type="OrthoDB" id="10455573at2759"/>
<feature type="compositionally biased region" description="Basic and acidic residues" evidence="1">
    <location>
        <begin position="1"/>
        <end position="21"/>
    </location>
</feature>
<dbReference type="AlphaFoldDB" id="A0A2I0TRB6"/>
<name>A0A2I0TRB6_LIMLA</name>
<sequence length="133" mass="15306">MWTGESKDTPCDIKAGDDKDSLFQGQQDFKPGYQATNRRIENFFARPSSIRLCINHWKPKPTSKRENPELALYPANARVFFTNTRNPRGSPHANKGELWMNQTVKLFRETRNTLAESYEQLISSPMANANNEQ</sequence>
<evidence type="ECO:0000313" key="2">
    <source>
        <dbReference type="EMBL" id="PKU36327.1"/>
    </source>
</evidence>
<proteinExistence type="predicted"/>
<evidence type="ECO:0000256" key="1">
    <source>
        <dbReference type="SAM" id="MobiDB-lite"/>
    </source>
</evidence>
<dbReference type="EMBL" id="KZ507714">
    <property type="protein sequence ID" value="PKU36327.1"/>
    <property type="molecule type" value="Genomic_DNA"/>
</dbReference>
<feature type="region of interest" description="Disordered" evidence="1">
    <location>
        <begin position="1"/>
        <end position="24"/>
    </location>
</feature>
<protein>
    <submittedName>
        <fullName evidence="2">Uncharacterized protein</fullName>
    </submittedName>
</protein>
<keyword evidence="3" id="KW-1185">Reference proteome</keyword>
<accession>A0A2I0TRB6</accession>
<dbReference type="Proteomes" id="UP000233556">
    <property type="component" value="Unassembled WGS sequence"/>
</dbReference>
<reference evidence="3" key="1">
    <citation type="submission" date="2017-11" db="EMBL/GenBank/DDBJ databases">
        <authorList>
            <person name="Lima N.C."/>
            <person name="Parody-Merino A.M."/>
            <person name="Battley P.F."/>
            <person name="Fidler A.E."/>
            <person name="Prosdocimi F."/>
        </authorList>
    </citation>
    <scope>NUCLEOTIDE SEQUENCE [LARGE SCALE GENOMIC DNA]</scope>
</reference>
<reference evidence="3" key="2">
    <citation type="submission" date="2017-12" db="EMBL/GenBank/DDBJ databases">
        <title>Genome sequence of the Bar-tailed Godwit (Limosa lapponica baueri).</title>
        <authorList>
            <person name="Lima N.C.B."/>
            <person name="Parody-Merino A.M."/>
            <person name="Battley P.F."/>
            <person name="Fidler A.E."/>
            <person name="Prosdocimi F."/>
        </authorList>
    </citation>
    <scope>NUCLEOTIDE SEQUENCE [LARGE SCALE GENOMIC DNA]</scope>
</reference>
<gene>
    <name evidence="2" type="ORF">llap_13369</name>
</gene>
<evidence type="ECO:0000313" key="3">
    <source>
        <dbReference type="Proteomes" id="UP000233556"/>
    </source>
</evidence>